<dbReference type="PANTHER" id="PTHR43874">
    <property type="entry name" value="TWO-COMPONENT RESPONSE REGULATOR"/>
    <property type="match status" value="1"/>
</dbReference>
<feature type="region of interest" description="Disordered" evidence="5">
    <location>
        <begin position="179"/>
        <end position="209"/>
    </location>
</feature>
<dbReference type="Pfam" id="PF00072">
    <property type="entry name" value="Response_reg"/>
    <property type="match status" value="1"/>
</dbReference>
<accession>A0AAD5BK05</accession>
<dbReference type="InterPro" id="IPR001789">
    <property type="entry name" value="Sig_transdc_resp-reg_receiver"/>
</dbReference>
<dbReference type="CDD" id="cd17581">
    <property type="entry name" value="REC_typeA_ARR"/>
    <property type="match status" value="1"/>
</dbReference>
<evidence type="ECO:0000313" key="7">
    <source>
        <dbReference type="EMBL" id="KAI7724578.1"/>
    </source>
</evidence>
<dbReference type="AlphaFoldDB" id="A0AAD5BK05"/>
<dbReference type="EMBL" id="JAMZMK010012184">
    <property type="protein sequence ID" value="KAI7724578.1"/>
    <property type="molecule type" value="Genomic_DNA"/>
</dbReference>
<evidence type="ECO:0000259" key="6">
    <source>
        <dbReference type="PROSITE" id="PS50110"/>
    </source>
</evidence>
<keyword evidence="3" id="KW-0804">Transcription</keyword>
<dbReference type="InterPro" id="IPR011006">
    <property type="entry name" value="CheY-like_superfamily"/>
</dbReference>
<proteinExistence type="predicted"/>
<keyword evidence="1" id="KW-0902">Two-component regulatory system</keyword>
<feature type="domain" description="Response regulatory" evidence="6">
    <location>
        <begin position="44"/>
        <end position="172"/>
    </location>
</feature>
<dbReference type="Proteomes" id="UP001206925">
    <property type="component" value="Unassembled WGS sequence"/>
</dbReference>
<reference evidence="7" key="1">
    <citation type="submission" date="2022-06" db="EMBL/GenBank/DDBJ databases">
        <title>Uncovering the hologenomic basis of an extraordinary plant invasion.</title>
        <authorList>
            <person name="Bieker V.C."/>
            <person name="Martin M.D."/>
            <person name="Gilbert T."/>
            <person name="Hodgins K."/>
            <person name="Battlay P."/>
            <person name="Petersen B."/>
            <person name="Wilson J."/>
        </authorList>
    </citation>
    <scope>NUCLEOTIDE SEQUENCE</scope>
    <source>
        <strain evidence="7">AA19_3_7</strain>
        <tissue evidence="7">Leaf</tissue>
    </source>
</reference>
<evidence type="ECO:0000256" key="2">
    <source>
        <dbReference type="ARBA" id="ARBA00023015"/>
    </source>
</evidence>
<feature type="compositionally biased region" description="Polar residues" evidence="5">
    <location>
        <begin position="200"/>
        <end position="209"/>
    </location>
</feature>
<evidence type="ECO:0000256" key="5">
    <source>
        <dbReference type="SAM" id="MobiDB-lite"/>
    </source>
</evidence>
<dbReference type="InterPro" id="IPR045279">
    <property type="entry name" value="ARR-like"/>
</dbReference>
<dbReference type="SMART" id="SM00448">
    <property type="entry name" value="REC"/>
    <property type="match status" value="1"/>
</dbReference>
<name>A0AAD5BK05_AMBAR</name>
<sequence>MISDHNNQNACLPLIFNFIHRTSIIDQVEFNFHMETSCDPLELHVLVVDDCPINRKLIQRLLHISSFKATVVESASIALQYLGLDEENNSSPQLNDLKVDMILTDYSMPGMTGLELLKKIKNSSTLRDIPVVIMSSENNPMLIDRCLEEGAKEYLIKPVKLSDLNRLKDCIIKPGSQLAGAQSLGEHEQDQTNECHGPTPCSSESADQA</sequence>
<evidence type="ECO:0000256" key="1">
    <source>
        <dbReference type="ARBA" id="ARBA00023012"/>
    </source>
</evidence>
<evidence type="ECO:0000256" key="4">
    <source>
        <dbReference type="PROSITE-ProRule" id="PRU00169"/>
    </source>
</evidence>
<dbReference type="PROSITE" id="PS50110">
    <property type="entry name" value="RESPONSE_REGULATORY"/>
    <property type="match status" value="1"/>
</dbReference>
<dbReference type="GO" id="GO:0000160">
    <property type="term" value="P:phosphorelay signal transduction system"/>
    <property type="evidence" value="ECO:0007669"/>
    <property type="project" value="UniProtKB-KW"/>
</dbReference>
<evidence type="ECO:0000313" key="8">
    <source>
        <dbReference type="Proteomes" id="UP001206925"/>
    </source>
</evidence>
<comment type="caution">
    <text evidence="7">The sequence shown here is derived from an EMBL/GenBank/DDBJ whole genome shotgun (WGS) entry which is preliminary data.</text>
</comment>
<protein>
    <recommendedName>
        <fullName evidence="6">Response regulatory domain-containing protein</fullName>
    </recommendedName>
</protein>
<keyword evidence="2" id="KW-0805">Transcription regulation</keyword>
<dbReference type="GO" id="GO:0009736">
    <property type="term" value="P:cytokinin-activated signaling pathway"/>
    <property type="evidence" value="ECO:0007669"/>
    <property type="project" value="InterPro"/>
</dbReference>
<dbReference type="PANTHER" id="PTHR43874:SF62">
    <property type="entry name" value="TWO-COMPONENT RESPONSE REGULATOR ARR6"/>
    <property type="match status" value="1"/>
</dbReference>
<dbReference type="SUPFAM" id="SSF52172">
    <property type="entry name" value="CheY-like"/>
    <property type="match status" value="1"/>
</dbReference>
<evidence type="ECO:0000256" key="3">
    <source>
        <dbReference type="ARBA" id="ARBA00023163"/>
    </source>
</evidence>
<keyword evidence="8" id="KW-1185">Reference proteome</keyword>
<keyword evidence="4" id="KW-0597">Phosphoprotein</keyword>
<feature type="modified residue" description="4-aspartylphosphate" evidence="4">
    <location>
        <position position="105"/>
    </location>
</feature>
<gene>
    <name evidence="7" type="ORF">M8C21_015439</name>
</gene>
<dbReference type="Gene3D" id="3.40.50.2300">
    <property type="match status" value="1"/>
</dbReference>
<organism evidence="7 8">
    <name type="scientific">Ambrosia artemisiifolia</name>
    <name type="common">Common ragweed</name>
    <dbReference type="NCBI Taxonomy" id="4212"/>
    <lineage>
        <taxon>Eukaryota</taxon>
        <taxon>Viridiplantae</taxon>
        <taxon>Streptophyta</taxon>
        <taxon>Embryophyta</taxon>
        <taxon>Tracheophyta</taxon>
        <taxon>Spermatophyta</taxon>
        <taxon>Magnoliopsida</taxon>
        <taxon>eudicotyledons</taxon>
        <taxon>Gunneridae</taxon>
        <taxon>Pentapetalae</taxon>
        <taxon>asterids</taxon>
        <taxon>campanulids</taxon>
        <taxon>Asterales</taxon>
        <taxon>Asteraceae</taxon>
        <taxon>Asteroideae</taxon>
        <taxon>Heliantheae alliance</taxon>
        <taxon>Heliantheae</taxon>
        <taxon>Ambrosia</taxon>
    </lineage>
</organism>